<dbReference type="KEGG" id="ttf:THTE_2730"/>
<accession>A0A286RKM7</accession>
<dbReference type="EMBL" id="CP018477">
    <property type="protein sequence ID" value="ASV76504.1"/>
    <property type="molecule type" value="Genomic_DNA"/>
</dbReference>
<dbReference type="KEGG" id="ttf:THTE_3903"/>
<reference evidence="2 3" key="1">
    <citation type="journal article" name="Front. Microbiol.">
        <title>Sugar Metabolism of the First Thermophilic Planctomycete Thermogutta terrifontis: Comparative Genomic and Transcriptomic Approaches.</title>
        <authorList>
            <person name="Elcheninov A.G."/>
            <person name="Menzel P."/>
            <person name="Gudbergsdottir S.R."/>
            <person name="Slesarev A.I."/>
            <person name="Kadnikov V.V."/>
            <person name="Krogh A."/>
            <person name="Bonch-Osmolovskaya E.A."/>
            <person name="Peng X."/>
            <person name="Kublanov I.V."/>
        </authorList>
    </citation>
    <scope>NUCLEOTIDE SEQUENCE [LARGE SCALE GENOMIC DNA]</scope>
    <source>
        <strain evidence="2 3">R1</strain>
    </source>
</reference>
<gene>
    <name evidence="1" type="ORF">THTE_2730</name>
    <name evidence="2" type="ORF">THTE_3903</name>
</gene>
<evidence type="ECO:0000313" key="1">
    <source>
        <dbReference type="EMBL" id="ASV75332.1"/>
    </source>
</evidence>
<proteinExistence type="predicted"/>
<evidence type="ECO:0000313" key="2">
    <source>
        <dbReference type="EMBL" id="ASV76504.1"/>
    </source>
</evidence>
<dbReference type="Proteomes" id="UP000215086">
    <property type="component" value="Chromosome"/>
</dbReference>
<dbReference type="OrthoDB" id="9806592at2"/>
<evidence type="ECO:0000313" key="3">
    <source>
        <dbReference type="Proteomes" id="UP000215086"/>
    </source>
</evidence>
<dbReference type="EC" id="3.4.21.92" evidence="2"/>
<keyword evidence="2" id="KW-0645">Protease</keyword>
<dbReference type="Pfam" id="PF25209">
    <property type="entry name" value="Phage_capsid_4"/>
    <property type="match status" value="1"/>
</dbReference>
<dbReference type="GO" id="GO:0004252">
    <property type="term" value="F:serine-type endopeptidase activity"/>
    <property type="evidence" value="ECO:0007669"/>
    <property type="project" value="UniProtKB-EC"/>
</dbReference>
<protein>
    <submittedName>
        <fullName evidence="2">ATP-dependent Clp protease proteolytic subunit</fullName>
        <ecNumber evidence="2">3.4.21.92</ecNumber>
    </submittedName>
</protein>
<dbReference type="RefSeq" id="WP_095415426.1">
    <property type="nucleotide sequence ID" value="NZ_CP018477.1"/>
</dbReference>
<dbReference type="GO" id="GO:0006508">
    <property type="term" value="P:proteolysis"/>
    <property type="evidence" value="ECO:0007669"/>
    <property type="project" value="UniProtKB-KW"/>
</dbReference>
<dbReference type="AlphaFoldDB" id="A0A286RKM7"/>
<organism evidence="2 3">
    <name type="scientific">Thermogutta terrifontis</name>
    <dbReference type="NCBI Taxonomy" id="1331910"/>
    <lineage>
        <taxon>Bacteria</taxon>
        <taxon>Pseudomonadati</taxon>
        <taxon>Planctomycetota</taxon>
        <taxon>Planctomycetia</taxon>
        <taxon>Pirellulales</taxon>
        <taxon>Thermoguttaceae</taxon>
        <taxon>Thermogutta</taxon>
    </lineage>
</organism>
<sequence>MTTATRTLQLKAAPLIVEAEKEKKPVKVRITAYTGGIMTVPGWGPVIIDLQGLDLPQRVTLLLDHEGRTEATIGWGIPKTDGKTLVIDGTVTEATDAGKLVIALLKDDVPLQASVGVETNQYRPLKPGDTITVNGQTITVESDTFLIEGGILREVSVVPLGADKQTMVTLAAGVRNMTHQPAPPENSSPGETIEAKYILDLLSVCGDDMSTFRQAIENRLPLETAKALAETRRRPVIPPVLNAEVKDTPASILAAAALKLLGKESLAEKELGAETLSAAASYKPRTALDLCGMACQMSLGYAPRGTNEIIRAAFSTTDLPVALGVAANKIALDAYQQAPATWKSFARIVSAKDFKEHTGIRLTGDFKLEELAAHGEIRHANVGEETITYKVTTYAKMLMLDRQHIINDDIAILDQIPTIFGRAAARKVADLVYTVLLSNPGGFFSAAHSNLITGAESGLSVASLAEAIAALRKQTDADGLPLDLVPRVLLVPPELEATARQVLNSVELYRSGGDQLPAGNPFAGLNIALEVEPRLSNTYFPGNSTAAWYLLCGPADGSFLVAFLNGQQGPTIEPVDPGADKLGTGWRCYIDIGAAAADWRCAVKASGA</sequence>
<dbReference type="EMBL" id="CP018477">
    <property type="protein sequence ID" value="ASV75332.1"/>
    <property type="molecule type" value="Genomic_DNA"/>
</dbReference>
<keyword evidence="3" id="KW-1185">Reference proteome</keyword>
<keyword evidence="2" id="KW-0378">Hydrolase</keyword>
<name>A0A286RKM7_9BACT</name>